<evidence type="ECO:0000256" key="1">
    <source>
        <dbReference type="SAM" id="Phobius"/>
    </source>
</evidence>
<evidence type="ECO:0000256" key="2">
    <source>
        <dbReference type="SAM" id="SignalP"/>
    </source>
</evidence>
<dbReference type="AlphaFoldDB" id="A0A1Y1V2X2"/>
<reference evidence="3 4" key="2">
    <citation type="submission" date="2016-08" db="EMBL/GenBank/DDBJ databases">
        <title>Pervasive Adenine N6-methylation of Active Genes in Fungi.</title>
        <authorList>
            <consortium name="DOE Joint Genome Institute"/>
            <person name="Mondo S.J."/>
            <person name="Dannebaum R.O."/>
            <person name="Kuo R.C."/>
            <person name="Labutti K."/>
            <person name="Haridas S."/>
            <person name="Kuo A."/>
            <person name="Salamov A."/>
            <person name="Ahrendt S.R."/>
            <person name="Lipzen A."/>
            <person name="Sullivan W."/>
            <person name="Andreopoulos W.B."/>
            <person name="Clum A."/>
            <person name="Lindquist E."/>
            <person name="Daum C."/>
            <person name="Ramamoorthy G.K."/>
            <person name="Gryganskyi A."/>
            <person name="Culley D."/>
            <person name="Magnuson J.K."/>
            <person name="James T.Y."/>
            <person name="O'Malley M.A."/>
            <person name="Stajich J.E."/>
            <person name="Spatafora J.W."/>
            <person name="Visel A."/>
            <person name="Grigoriev I.V."/>
        </authorList>
    </citation>
    <scope>NUCLEOTIDE SEQUENCE [LARGE SCALE GENOMIC DNA]</scope>
    <source>
        <strain evidence="4">finn</strain>
    </source>
</reference>
<evidence type="ECO:0000313" key="3">
    <source>
        <dbReference type="EMBL" id="ORX44691.1"/>
    </source>
</evidence>
<feature type="signal peptide" evidence="2">
    <location>
        <begin position="1"/>
        <end position="19"/>
    </location>
</feature>
<dbReference type="Pfam" id="PF08757">
    <property type="entry name" value="CotH"/>
    <property type="match status" value="1"/>
</dbReference>
<feature type="transmembrane region" description="Helical" evidence="1">
    <location>
        <begin position="605"/>
        <end position="623"/>
    </location>
</feature>
<dbReference type="Proteomes" id="UP000193719">
    <property type="component" value="Unassembled WGS sequence"/>
</dbReference>
<evidence type="ECO:0000313" key="4">
    <source>
        <dbReference type="Proteomes" id="UP000193719"/>
    </source>
</evidence>
<dbReference type="OrthoDB" id="10267127at2759"/>
<keyword evidence="1" id="KW-0472">Membrane</keyword>
<reference evidence="3 4" key="1">
    <citation type="submission" date="2016-08" db="EMBL/GenBank/DDBJ databases">
        <title>Genomes of anaerobic fungi encode conserved fungal cellulosomes for biomass hydrolysis.</title>
        <authorList>
            <consortium name="DOE Joint Genome Institute"/>
            <person name="Haitjema C.H."/>
            <person name="Gilmore S.P."/>
            <person name="Henske J.K."/>
            <person name="Solomon K.V."/>
            <person name="De Groot R."/>
            <person name="Kuo A."/>
            <person name="Mondo S.J."/>
            <person name="Salamov A.A."/>
            <person name="Labutti K."/>
            <person name="Zhao Z."/>
            <person name="Chiniquy J."/>
            <person name="Barry K."/>
            <person name="Brewer H.M."/>
            <person name="Purvine S.O."/>
            <person name="Wright A.T."/>
            <person name="Boxma B."/>
            <person name="Van Alen T."/>
            <person name="Hackstein J.H."/>
            <person name="Baker S.E."/>
            <person name="Grigoriev I.V."/>
            <person name="O'Malley M.A."/>
        </authorList>
    </citation>
    <scope>NUCLEOTIDE SEQUENCE [LARGE SCALE GENOMIC DNA]</scope>
    <source>
        <strain evidence="4">finn</strain>
    </source>
</reference>
<feature type="chain" id="PRO_5013367757" description="Coth-domain-containing protein" evidence="2">
    <location>
        <begin position="20"/>
        <end position="624"/>
    </location>
</feature>
<name>A0A1Y1V2X2_9FUNG</name>
<comment type="caution">
    <text evidence="3">The sequence shown here is derived from an EMBL/GenBank/DDBJ whole genome shotgun (WGS) entry which is preliminary data.</text>
</comment>
<dbReference type="STRING" id="1754191.A0A1Y1V2X2"/>
<gene>
    <name evidence="3" type="ORF">BCR36DRAFT_359411</name>
</gene>
<organism evidence="3 4">
    <name type="scientific">Piromyces finnis</name>
    <dbReference type="NCBI Taxonomy" id="1754191"/>
    <lineage>
        <taxon>Eukaryota</taxon>
        <taxon>Fungi</taxon>
        <taxon>Fungi incertae sedis</taxon>
        <taxon>Chytridiomycota</taxon>
        <taxon>Chytridiomycota incertae sedis</taxon>
        <taxon>Neocallimastigomycetes</taxon>
        <taxon>Neocallimastigales</taxon>
        <taxon>Neocallimastigaceae</taxon>
        <taxon>Piromyces</taxon>
    </lineage>
</organism>
<sequence>MKISSFGLSLASLFALVNAKNYNFNVVSILGEGYSLGVKFNNEIKPLNPVLFPLFNGTVVSDDDIKEYKYVALNQQNQIIEEESITRTYSDEISKINEVYNRKNKYIEVPELPEPLKPMFRMGAEKFKPIPNNLIYNFYAKCDNKNYTFVSDEPFVRATGSSNKIDVNCTFTIISSEDTFQSDGTIHLIGWGSRQYKKLSWAVKLNKKFMGRKAFKLRAVANEPTLIRERLAEELYNAAGVPAQQGTYARVFINDDTYGLYTLVDSFSKKWIAGTVHGDPKAEIGVSYKLYVRGRICSNFTYLGEDYKEYVRVGTYRLDEFDKRVINPENEPAKWQPLIRFTKLFSNWRMRYGNDNSDLAIQELGKFLNIESLLRLMAIETLTAAFDNFWLYSSNAALYYNPERDNYQFISYDYDQSLGGWKFDDVIKHDILTEDCITWAHPDDTLIDHSFINSILSHPQIIQRYNVILAKISRETFNPDTVFKFVDSLAELIRDDVEWNFQSIDRLNIQYDGDVNHYTIEDFENNLGYTPIQNMTTYRIDNTPYGLKDWIQKKGDGCRYYTSNIDTSNDVNISDDYEIEVYRDPKIHGKFSSKSDSILFSSGKSAIPSSILILFVVIQLFFIL</sequence>
<dbReference type="InterPro" id="IPR014867">
    <property type="entry name" value="Spore_coat_CotH_CotH2/3/7"/>
</dbReference>
<accession>A0A1Y1V2X2</accession>
<keyword evidence="2" id="KW-0732">Signal</keyword>
<dbReference type="EMBL" id="MCFH01000044">
    <property type="protein sequence ID" value="ORX44691.1"/>
    <property type="molecule type" value="Genomic_DNA"/>
</dbReference>
<dbReference type="PANTHER" id="PTHR40050:SF1">
    <property type="entry name" value="INNER SPORE COAT PROTEIN H"/>
    <property type="match status" value="1"/>
</dbReference>
<proteinExistence type="predicted"/>
<evidence type="ECO:0008006" key="5">
    <source>
        <dbReference type="Google" id="ProtNLM"/>
    </source>
</evidence>
<protein>
    <recommendedName>
        <fullName evidence="5">Coth-domain-containing protein</fullName>
    </recommendedName>
</protein>
<keyword evidence="4" id="KW-1185">Reference proteome</keyword>
<keyword evidence="1" id="KW-1133">Transmembrane helix</keyword>
<keyword evidence="1" id="KW-0812">Transmembrane</keyword>
<dbReference type="PANTHER" id="PTHR40050">
    <property type="entry name" value="INNER SPORE COAT PROTEIN H"/>
    <property type="match status" value="1"/>
</dbReference>